<keyword evidence="2" id="KW-1185">Reference proteome</keyword>
<proteinExistence type="predicted"/>
<sequence>MAFEGGQPLGMIIEEGFNLEGLMQLVKQNV</sequence>
<evidence type="ECO:0000313" key="2">
    <source>
        <dbReference type="Proteomes" id="UP000634136"/>
    </source>
</evidence>
<reference evidence="1" key="1">
    <citation type="submission" date="2020-09" db="EMBL/GenBank/DDBJ databases">
        <title>Genome-Enabled Discovery of Anthraquinone Biosynthesis in Senna tora.</title>
        <authorList>
            <person name="Kang S.-H."/>
            <person name="Pandey R.P."/>
            <person name="Lee C.-M."/>
            <person name="Sim J.-S."/>
            <person name="Jeong J.-T."/>
            <person name="Choi B.-S."/>
            <person name="Jung M."/>
            <person name="Ginzburg D."/>
            <person name="Zhao K."/>
            <person name="Won S.Y."/>
            <person name="Oh T.-J."/>
            <person name="Yu Y."/>
            <person name="Kim N.-H."/>
            <person name="Lee O.R."/>
            <person name="Lee T.-H."/>
            <person name="Bashyal P."/>
            <person name="Kim T.-S."/>
            <person name="Lee W.-H."/>
            <person name="Kawkins C."/>
            <person name="Kim C.-K."/>
            <person name="Kim J.S."/>
            <person name="Ahn B.O."/>
            <person name="Rhee S.Y."/>
            <person name="Sohng J.K."/>
        </authorList>
    </citation>
    <scope>NUCLEOTIDE SEQUENCE</scope>
    <source>
        <tissue evidence="1">Leaf</tissue>
    </source>
</reference>
<name>A0A834SIJ5_9FABA</name>
<evidence type="ECO:0000313" key="1">
    <source>
        <dbReference type="EMBL" id="KAF7801497.1"/>
    </source>
</evidence>
<organism evidence="1 2">
    <name type="scientific">Senna tora</name>
    <dbReference type="NCBI Taxonomy" id="362788"/>
    <lineage>
        <taxon>Eukaryota</taxon>
        <taxon>Viridiplantae</taxon>
        <taxon>Streptophyta</taxon>
        <taxon>Embryophyta</taxon>
        <taxon>Tracheophyta</taxon>
        <taxon>Spermatophyta</taxon>
        <taxon>Magnoliopsida</taxon>
        <taxon>eudicotyledons</taxon>
        <taxon>Gunneridae</taxon>
        <taxon>Pentapetalae</taxon>
        <taxon>rosids</taxon>
        <taxon>fabids</taxon>
        <taxon>Fabales</taxon>
        <taxon>Fabaceae</taxon>
        <taxon>Caesalpinioideae</taxon>
        <taxon>Cassia clade</taxon>
        <taxon>Senna</taxon>
    </lineage>
</organism>
<dbReference type="Proteomes" id="UP000634136">
    <property type="component" value="Unassembled WGS sequence"/>
</dbReference>
<gene>
    <name evidence="1" type="ORF">G2W53_040608</name>
</gene>
<protein>
    <submittedName>
        <fullName evidence="1">Uncharacterized protein</fullName>
    </submittedName>
</protein>
<dbReference type="EMBL" id="JAAIUW010000013">
    <property type="protein sequence ID" value="KAF7801497.1"/>
    <property type="molecule type" value="Genomic_DNA"/>
</dbReference>
<accession>A0A834SIJ5</accession>
<comment type="caution">
    <text evidence="1">The sequence shown here is derived from an EMBL/GenBank/DDBJ whole genome shotgun (WGS) entry which is preliminary data.</text>
</comment>
<dbReference type="AlphaFoldDB" id="A0A834SIJ5"/>